<keyword evidence="1" id="KW-0597">Phosphoprotein</keyword>
<evidence type="ECO:0000259" key="2">
    <source>
        <dbReference type="PROSITE" id="PS50110"/>
    </source>
</evidence>
<reference evidence="3" key="1">
    <citation type="submission" date="2020-11" db="EMBL/GenBank/DDBJ databases">
        <title>Bacterial whole genome sequence for Caenimonas sp. DR4.4.</title>
        <authorList>
            <person name="Le V."/>
            <person name="Ko S.-R."/>
            <person name="Ahn C.-Y."/>
            <person name="Oh H.-M."/>
        </authorList>
    </citation>
    <scope>NUCLEOTIDE SEQUENCE</scope>
    <source>
        <strain evidence="3">DR4.4</strain>
    </source>
</reference>
<dbReference type="PROSITE" id="PS50110">
    <property type="entry name" value="RESPONSE_REGULATORY"/>
    <property type="match status" value="1"/>
</dbReference>
<dbReference type="Proteomes" id="UP000651050">
    <property type="component" value="Unassembled WGS sequence"/>
</dbReference>
<dbReference type="EMBL" id="JADWYS010000001">
    <property type="protein sequence ID" value="MBG9389749.1"/>
    <property type="molecule type" value="Genomic_DNA"/>
</dbReference>
<sequence length="325" mass="36298">MNFPLFHRPGTVVFLDDDPDYLEMLALVLPRHWHVKLFTRPSDCINYLQQEPPFWEADAWNQQQLIEQWRAGKPLVPQILEYWAKYTERYSLARVCVVDYSMPSMDGLEALSELVEWPGSRVLLTGQADEQIAVRAFNRGLIDQFIPKQSPDIARTLVSAVDHLLATPNARHAQTWRVTLSPEQNALLRMPSIGRELSAFAARQWIEHVALGDPFGVLGLDASGRASWLQLESRDGLAALAELADLEGVPPSSRDEIREGRSLANLELRQALGLQSPVQLAPAFPLGPDGQLFGAVFDIETRHGPGASNGFAGWLARQEARHVSL</sequence>
<evidence type="ECO:0000313" key="3">
    <source>
        <dbReference type="EMBL" id="MBG9389749.1"/>
    </source>
</evidence>
<feature type="domain" description="Response regulatory" evidence="2">
    <location>
        <begin position="11"/>
        <end position="162"/>
    </location>
</feature>
<keyword evidence="4" id="KW-1185">Reference proteome</keyword>
<organism evidence="3 4">
    <name type="scientific">Caenimonas aquaedulcis</name>
    <dbReference type="NCBI Taxonomy" id="2793270"/>
    <lineage>
        <taxon>Bacteria</taxon>
        <taxon>Pseudomonadati</taxon>
        <taxon>Pseudomonadota</taxon>
        <taxon>Betaproteobacteria</taxon>
        <taxon>Burkholderiales</taxon>
        <taxon>Comamonadaceae</taxon>
        <taxon>Caenimonas</taxon>
    </lineage>
</organism>
<proteinExistence type="predicted"/>
<gene>
    <name evidence="3" type="ORF">I5803_17095</name>
</gene>
<name>A0A931MIE4_9BURK</name>
<dbReference type="GO" id="GO:0000160">
    <property type="term" value="P:phosphorelay signal transduction system"/>
    <property type="evidence" value="ECO:0007669"/>
    <property type="project" value="InterPro"/>
</dbReference>
<protein>
    <submittedName>
        <fullName evidence="3">Response regulator</fullName>
    </submittedName>
</protein>
<dbReference type="InterPro" id="IPR001789">
    <property type="entry name" value="Sig_transdc_resp-reg_receiver"/>
</dbReference>
<accession>A0A931MIE4</accession>
<evidence type="ECO:0000256" key="1">
    <source>
        <dbReference type="PROSITE-ProRule" id="PRU00169"/>
    </source>
</evidence>
<dbReference type="Gene3D" id="3.40.50.2300">
    <property type="match status" value="1"/>
</dbReference>
<dbReference type="AlphaFoldDB" id="A0A931MIE4"/>
<dbReference type="Pfam" id="PF00072">
    <property type="entry name" value="Response_reg"/>
    <property type="match status" value="1"/>
</dbReference>
<feature type="modified residue" description="4-aspartylphosphate" evidence="1">
    <location>
        <position position="99"/>
    </location>
</feature>
<dbReference type="SUPFAM" id="SSF52172">
    <property type="entry name" value="CheY-like"/>
    <property type="match status" value="1"/>
</dbReference>
<dbReference type="RefSeq" id="WP_196987526.1">
    <property type="nucleotide sequence ID" value="NZ_JADWYS010000001.1"/>
</dbReference>
<comment type="caution">
    <text evidence="3">The sequence shown here is derived from an EMBL/GenBank/DDBJ whole genome shotgun (WGS) entry which is preliminary data.</text>
</comment>
<dbReference type="InterPro" id="IPR011006">
    <property type="entry name" value="CheY-like_superfamily"/>
</dbReference>
<evidence type="ECO:0000313" key="4">
    <source>
        <dbReference type="Proteomes" id="UP000651050"/>
    </source>
</evidence>